<accession>A0A142BVT8</accession>
<dbReference type="InterPro" id="IPR001650">
    <property type="entry name" value="Helicase_C-like"/>
</dbReference>
<dbReference type="InterPro" id="IPR038718">
    <property type="entry name" value="SNF2-like_sf"/>
</dbReference>
<reference evidence="3" key="1">
    <citation type="journal article" date="2016" name="Appl. Environ. Microbiol.">
        <title>Diversity of the Tetracycline Mobilome within a Chinese Pig Manure Sample.</title>
        <authorList>
            <person name="Leclercq S.O."/>
            <person name="Wang C."/>
            <person name="Zhu Y."/>
            <person name="Wu H."/>
            <person name="Du X."/>
            <person name="Liu Z."/>
            <person name="Feng J."/>
        </authorList>
    </citation>
    <scope>NUCLEOTIDE SEQUENCE</scope>
</reference>
<dbReference type="PROSITE" id="PS51194">
    <property type="entry name" value="HELICASE_CTER"/>
    <property type="match status" value="1"/>
</dbReference>
<dbReference type="SMART" id="SM00490">
    <property type="entry name" value="HELICc"/>
    <property type="match status" value="1"/>
</dbReference>
<evidence type="ECO:0000259" key="2">
    <source>
        <dbReference type="PROSITE" id="PS51194"/>
    </source>
</evidence>
<dbReference type="PROSITE" id="PS51192">
    <property type="entry name" value="HELICASE_ATP_BIND_1"/>
    <property type="match status" value="1"/>
</dbReference>
<keyword evidence="3" id="KW-0347">Helicase</keyword>
<dbReference type="InterPro" id="IPR000330">
    <property type="entry name" value="SNF2_N"/>
</dbReference>
<keyword evidence="3" id="KW-0067">ATP-binding</keyword>
<reference evidence="3" key="2">
    <citation type="submission" date="2016-02" db="EMBL/GenBank/DDBJ databases">
        <authorList>
            <person name="Wen L."/>
            <person name="He K."/>
            <person name="Yang H."/>
        </authorList>
    </citation>
    <scope>NUCLEOTIDE SEQUENCE</scope>
</reference>
<dbReference type="Gene3D" id="3.40.50.300">
    <property type="entry name" value="P-loop containing nucleotide triphosphate hydrolases"/>
    <property type="match status" value="1"/>
</dbReference>
<dbReference type="InterPro" id="IPR014001">
    <property type="entry name" value="Helicase_ATP-bd"/>
</dbReference>
<dbReference type="Pfam" id="PF00271">
    <property type="entry name" value="Helicase_C"/>
    <property type="match status" value="1"/>
</dbReference>
<dbReference type="AlphaFoldDB" id="A0A142BVT8"/>
<dbReference type="InterPro" id="IPR027417">
    <property type="entry name" value="P-loop_NTPase"/>
</dbReference>
<keyword evidence="3" id="KW-0378">Hydrolase</keyword>
<dbReference type="InterPro" id="IPR050496">
    <property type="entry name" value="SNF2_RAD54_helicase_repair"/>
</dbReference>
<dbReference type="PANTHER" id="PTHR45629:SF7">
    <property type="entry name" value="DNA EXCISION REPAIR PROTEIN ERCC-6-RELATED"/>
    <property type="match status" value="1"/>
</dbReference>
<name>A0A142BVT8_9BACT</name>
<dbReference type="GO" id="GO:0004386">
    <property type="term" value="F:helicase activity"/>
    <property type="evidence" value="ECO:0007669"/>
    <property type="project" value="UniProtKB-KW"/>
</dbReference>
<dbReference type="EMBL" id="KU736870">
    <property type="protein sequence ID" value="AMP42226.1"/>
    <property type="molecule type" value="Genomic_DNA"/>
</dbReference>
<evidence type="ECO:0000259" key="1">
    <source>
        <dbReference type="PROSITE" id="PS51192"/>
    </source>
</evidence>
<proteinExistence type="predicted"/>
<protein>
    <submittedName>
        <fullName evidence="3">Helicase</fullName>
    </submittedName>
</protein>
<keyword evidence="3" id="KW-0547">Nucleotide-binding</keyword>
<dbReference type="SMART" id="SM00487">
    <property type="entry name" value="DEXDc"/>
    <property type="match status" value="1"/>
</dbReference>
<dbReference type="SUPFAM" id="SSF52540">
    <property type="entry name" value="P-loop containing nucleoside triphosphate hydrolases"/>
    <property type="match status" value="1"/>
</dbReference>
<feature type="domain" description="Helicase C-terminal" evidence="2">
    <location>
        <begin position="449"/>
        <end position="615"/>
    </location>
</feature>
<organism evidence="3">
    <name type="scientific">uncultured bacterium IN-05</name>
    <dbReference type="NCBI Taxonomy" id="1805583"/>
    <lineage>
        <taxon>Bacteria</taxon>
        <taxon>environmental samples</taxon>
    </lineage>
</organism>
<dbReference type="Pfam" id="PF00176">
    <property type="entry name" value="SNF2-rel_dom"/>
    <property type="match status" value="1"/>
</dbReference>
<evidence type="ECO:0000313" key="3">
    <source>
        <dbReference type="EMBL" id="AMP42226.1"/>
    </source>
</evidence>
<dbReference type="Gene3D" id="3.40.50.10810">
    <property type="entry name" value="Tandem AAA-ATPase domain"/>
    <property type="match status" value="1"/>
</dbReference>
<dbReference type="GO" id="GO:0005524">
    <property type="term" value="F:ATP binding"/>
    <property type="evidence" value="ECO:0007669"/>
    <property type="project" value="InterPro"/>
</dbReference>
<dbReference type="PANTHER" id="PTHR45629">
    <property type="entry name" value="SNF2/RAD54 FAMILY MEMBER"/>
    <property type="match status" value="1"/>
</dbReference>
<feature type="domain" description="Helicase ATP-binding" evidence="1">
    <location>
        <begin position="141"/>
        <end position="309"/>
    </location>
</feature>
<sequence length="623" mass="70758">MTLYVTLDKGMVAFSPEDATISAIIQSKQYKIRIRRYVSSTEPNKILFKRDLSYLAMQRAIDAFALCAKELGFELVVDSPIRDYIDDREMFLVARSKLGIEIKQHDEKLTEHFAAFESVVNEQLERKLRDRQMWDAFFMTSMKKASNFSVPGSGKTSSVYACFAYLSSIGKIKRILVVSPKSAFGPWIDEFKQCFGAKRELNAFCIHDVGYSSSAAKKSALRYECGNVNLLLFNYESVKTYKDEIKGIVADDTLLVFDEVHKVKRIGGEYASAAIEIAADASYVIAMTGTPIPNTYQDIFNLLHILYGNEYDDFFGFTTQALKNPSPATTQQVNAKLRPFFCRTTKEQLQVPPPNSDMVLPVYVTIDEENILNVLLKKYKKNKLLLMLRILQLESDAKQLLNAIDLSEFSYILDDDVEVDEIDYANYSDEILDLINSQGLSSKTMQCLSLVRGLVAQGKPVVVWCIYVDTIRHLTDLLNNAGVSTCSVFGSVGLDQRTELLDGFKSQKYQVLVTNPNTLAESVSLHGICHDAVYFEYSFNLVHLLQSKDRIHRLGLPNDQYTQFYYLQPVFKSPEGYFSMSEQIYERLKEKERVMLQAIEGGVLETQPTTEEELDAIFQQVLQ</sequence>